<dbReference type="Pfam" id="PF07589">
    <property type="entry name" value="PEP-CTERM"/>
    <property type="match status" value="1"/>
</dbReference>
<dbReference type="InterPro" id="IPR013424">
    <property type="entry name" value="Ice-binding_C"/>
</dbReference>
<keyword evidence="5" id="KW-1185">Reference proteome</keyword>
<feature type="signal peptide" evidence="2">
    <location>
        <begin position="1"/>
        <end position="21"/>
    </location>
</feature>
<dbReference type="NCBIfam" id="TIGR02595">
    <property type="entry name" value="PEP_CTERM"/>
    <property type="match status" value="1"/>
</dbReference>
<keyword evidence="1" id="KW-0472">Membrane</keyword>
<dbReference type="Pfam" id="PF07452">
    <property type="entry name" value="CHRD"/>
    <property type="match status" value="1"/>
</dbReference>
<dbReference type="InterPro" id="IPR010895">
    <property type="entry name" value="CHRD"/>
</dbReference>
<evidence type="ECO:0000259" key="3">
    <source>
        <dbReference type="PROSITE" id="PS50933"/>
    </source>
</evidence>
<dbReference type="SMART" id="SM00754">
    <property type="entry name" value="CHRD"/>
    <property type="match status" value="1"/>
</dbReference>
<dbReference type="EMBL" id="WQMS01000014">
    <property type="protein sequence ID" value="MVO78656.1"/>
    <property type="molecule type" value="Genomic_DNA"/>
</dbReference>
<comment type="caution">
    <text evidence="4">The sequence shown here is derived from an EMBL/GenBank/DDBJ whole genome shotgun (WGS) entry which is preliminary data.</text>
</comment>
<keyword evidence="2" id="KW-0732">Signal</keyword>
<reference evidence="4 5" key="1">
    <citation type="submission" date="2019-12" db="EMBL/GenBank/DDBJ databases">
        <authorList>
            <person name="Huq M.A."/>
        </authorList>
    </citation>
    <scope>NUCLEOTIDE SEQUENCE [LARGE SCALE GENOMIC DNA]</scope>
    <source>
        <strain evidence="4 5">MAH-20</strain>
    </source>
</reference>
<gene>
    <name evidence="4" type="ORF">GON01_12030</name>
</gene>
<dbReference type="Proteomes" id="UP000441389">
    <property type="component" value="Unassembled WGS sequence"/>
</dbReference>
<keyword evidence="1" id="KW-0812">Transmembrane</keyword>
<organism evidence="4 5">
    <name type="scientific">Sphingomonas horti</name>
    <dbReference type="NCBI Taxonomy" id="2682842"/>
    <lineage>
        <taxon>Bacteria</taxon>
        <taxon>Pseudomonadati</taxon>
        <taxon>Pseudomonadota</taxon>
        <taxon>Alphaproteobacteria</taxon>
        <taxon>Sphingomonadales</taxon>
        <taxon>Sphingomonadaceae</taxon>
        <taxon>Sphingomonas</taxon>
    </lineage>
</organism>
<feature type="chain" id="PRO_5026164089" evidence="2">
    <location>
        <begin position="22"/>
        <end position="202"/>
    </location>
</feature>
<protein>
    <submittedName>
        <fullName evidence="4">CHRD domain-containing protein</fullName>
    </submittedName>
</protein>
<evidence type="ECO:0000313" key="5">
    <source>
        <dbReference type="Proteomes" id="UP000441389"/>
    </source>
</evidence>
<evidence type="ECO:0000313" key="4">
    <source>
        <dbReference type="EMBL" id="MVO78656.1"/>
    </source>
</evidence>
<proteinExistence type="predicted"/>
<evidence type="ECO:0000256" key="2">
    <source>
        <dbReference type="SAM" id="SignalP"/>
    </source>
</evidence>
<sequence>MRPSLILLAAGTALASSPAAAAVLVYTASLIGAHEVPPAATPGSGFAVVTVDDVANTMRVQVDFSGLVGNTVASHIHCCQPAGTNAQVATTTPTFPGFPLGVTAGTYDQTFDMTLASSYNPAFVTAHGANVTQARTDFFAGLAARQAYLNVHSSVFPGGEIRGQLFARVPEPASWALMLAGFGLLGGAVRVSRFRTTASLSR</sequence>
<feature type="domain" description="CHRD" evidence="3">
    <location>
        <begin position="22"/>
        <end position="170"/>
    </location>
</feature>
<keyword evidence="1" id="KW-1133">Transmembrane helix</keyword>
<name>A0A6I4J2V3_9SPHN</name>
<dbReference type="PROSITE" id="PS50933">
    <property type="entry name" value="CHRD"/>
    <property type="match status" value="1"/>
</dbReference>
<feature type="transmembrane region" description="Helical" evidence="1">
    <location>
        <begin position="173"/>
        <end position="192"/>
    </location>
</feature>
<evidence type="ECO:0000256" key="1">
    <source>
        <dbReference type="SAM" id="Phobius"/>
    </source>
</evidence>
<dbReference type="NCBIfam" id="NF035944">
    <property type="entry name" value="PEPxxWA-CTERM"/>
    <property type="match status" value="1"/>
</dbReference>
<accession>A0A6I4J2V3</accession>
<dbReference type="AlphaFoldDB" id="A0A6I4J2V3"/>